<keyword evidence="3" id="KW-0238">DNA-binding</keyword>
<evidence type="ECO:0000256" key="3">
    <source>
        <dbReference type="ARBA" id="ARBA00023125"/>
    </source>
</evidence>
<dbReference type="GO" id="GO:0043565">
    <property type="term" value="F:sequence-specific DNA binding"/>
    <property type="evidence" value="ECO:0007669"/>
    <property type="project" value="InterPro"/>
</dbReference>
<dbReference type="InterPro" id="IPR036388">
    <property type="entry name" value="WH-like_DNA-bd_sf"/>
</dbReference>
<evidence type="ECO:0000256" key="2">
    <source>
        <dbReference type="ARBA" id="ARBA00006403"/>
    </source>
</evidence>
<dbReference type="GO" id="GO:0005634">
    <property type="term" value="C:nucleus"/>
    <property type="evidence" value="ECO:0007669"/>
    <property type="project" value="UniProtKB-SubCell"/>
</dbReference>
<dbReference type="SUPFAM" id="SSF46785">
    <property type="entry name" value="Winged helix' DNA-binding domain"/>
    <property type="match status" value="1"/>
</dbReference>
<dbReference type="GO" id="GO:0003700">
    <property type="term" value="F:DNA-binding transcription factor activity"/>
    <property type="evidence" value="ECO:0007669"/>
    <property type="project" value="InterPro"/>
</dbReference>
<name>L8HPZ4_9CETA</name>
<evidence type="ECO:0000256" key="4">
    <source>
        <dbReference type="ARBA" id="ARBA00023242"/>
    </source>
</evidence>
<protein>
    <recommendedName>
        <fullName evidence="5">HSF-type DNA-binding domain-containing protein</fullName>
    </recommendedName>
</protein>
<comment type="subcellular location">
    <subcellularLocation>
        <location evidence="1">Nucleus</location>
    </subcellularLocation>
</comment>
<comment type="similarity">
    <text evidence="2">Belongs to the HSF family.</text>
</comment>
<feature type="domain" description="HSF-type DNA-binding" evidence="5">
    <location>
        <begin position="37"/>
        <end position="136"/>
    </location>
</feature>
<evidence type="ECO:0000259" key="5">
    <source>
        <dbReference type="Pfam" id="PF00447"/>
    </source>
</evidence>
<proteinExistence type="inferred from homology"/>
<dbReference type="EMBL" id="JH884277">
    <property type="protein sequence ID" value="ELR45344.1"/>
    <property type="molecule type" value="Genomic_DNA"/>
</dbReference>
<gene>
    <name evidence="6" type="ORF">M91_05427</name>
</gene>
<dbReference type="Gene3D" id="1.10.10.10">
    <property type="entry name" value="Winged helix-like DNA-binding domain superfamily/Winged helix DNA-binding domain"/>
    <property type="match status" value="1"/>
</dbReference>
<dbReference type="Proteomes" id="UP000011080">
    <property type="component" value="Unassembled WGS sequence"/>
</dbReference>
<organism evidence="6 7">
    <name type="scientific">Bos mutus</name>
    <name type="common">wild yak</name>
    <dbReference type="NCBI Taxonomy" id="72004"/>
    <lineage>
        <taxon>Eukaryota</taxon>
        <taxon>Metazoa</taxon>
        <taxon>Chordata</taxon>
        <taxon>Craniata</taxon>
        <taxon>Vertebrata</taxon>
        <taxon>Euteleostomi</taxon>
        <taxon>Mammalia</taxon>
        <taxon>Eutheria</taxon>
        <taxon>Laurasiatheria</taxon>
        <taxon>Artiodactyla</taxon>
        <taxon>Ruminantia</taxon>
        <taxon>Pecora</taxon>
        <taxon>Bovidae</taxon>
        <taxon>Bovinae</taxon>
        <taxon>Bos</taxon>
    </lineage>
</organism>
<dbReference type="InterPro" id="IPR000232">
    <property type="entry name" value="HSF_DNA-bd"/>
</dbReference>
<dbReference type="AlphaFoldDB" id="L8HPZ4"/>
<keyword evidence="4" id="KW-0539">Nucleus</keyword>
<evidence type="ECO:0000313" key="7">
    <source>
        <dbReference type="Proteomes" id="UP000011080"/>
    </source>
</evidence>
<dbReference type="InterPro" id="IPR036390">
    <property type="entry name" value="WH_DNA-bd_sf"/>
</dbReference>
<dbReference type="Pfam" id="PF00447">
    <property type="entry name" value="HSF_DNA-bind"/>
    <property type="match status" value="1"/>
</dbReference>
<feature type="non-terminal residue" evidence="6">
    <location>
        <position position="174"/>
    </location>
</feature>
<accession>L8HPZ4</accession>
<sequence length="174" mass="18955">EPLLKRPHTECGALPGGEGSLLSLPFPIVNSHCFMSYLWEEDGTCVGISEELLEEILERMGSDKVFETDCMKSFVCQLSLYGFSKVCQVLTSLCLTSLLTEEPPVCVLSNEPQLQFCCSPLLKRDSPHILGKMKRRGGIKSASQQVEGRLAALGIPLVPSTAQPQDGLSPCPED</sequence>
<evidence type="ECO:0000256" key="1">
    <source>
        <dbReference type="ARBA" id="ARBA00004123"/>
    </source>
</evidence>
<feature type="non-terminal residue" evidence="6">
    <location>
        <position position="1"/>
    </location>
</feature>
<reference evidence="6 7" key="1">
    <citation type="journal article" date="2012" name="Nat. Genet.">
        <title>The yak genome and adaptation to life at high altitude.</title>
        <authorList>
            <person name="Qiu Q."/>
            <person name="Zhang G."/>
            <person name="Ma T."/>
            <person name="Qian W."/>
            <person name="Wang J."/>
            <person name="Ye Z."/>
            <person name="Cao C."/>
            <person name="Hu Q."/>
            <person name="Kim J."/>
            <person name="Larkin D.M."/>
            <person name="Auvil L."/>
            <person name="Capitanu B."/>
            <person name="Ma J."/>
            <person name="Lewin H.A."/>
            <person name="Qian X."/>
            <person name="Lang Y."/>
            <person name="Zhou R."/>
            <person name="Wang L."/>
            <person name="Wang K."/>
            <person name="Xia J."/>
            <person name="Liao S."/>
            <person name="Pan S."/>
            <person name="Lu X."/>
            <person name="Hou H."/>
            <person name="Wang Y."/>
            <person name="Zang X."/>
            <person name="Yin Y."/>
            <person name="Ma H."/>
            <person name="Zhang J."/>
            <person name="Wang Z."/>
            <person name="Zhang Y."/>
            <person name="Zhang D."/>
            <person name="Yonezawa T."/>
            <person name="Hasegawa M."/>
            <person name="Zhong Y."/>
            <person name="Liu W."/>
            <person name="Zhang Y."/>
            <person name="Huang Z."/>
            <person name="Zhang S."/>
            <person name="Long R."/>
            <person name="Yang H."/>
            <person name="Wang J."/>
            <person name="Lenstra J.A."/>
            <person name="Cooper D.N."/>
            <person name="Wu Y."/>
            <person name="Wang J."/>
            <person name="Shi P."/>
            <person name="Wang J."/>
            <person name="Liu J."/>
        </authorList>
    </citation>
    <scope>NUCLEOTIDE SEQUENCE [LARGE SCALE GENOMIC DNA]</scope>
    <source>
        <strain evidence="7">yakQH1</strain>
    </source>
</reference>
<evidence type="ECO:0000313" key="6">
    <source>
        <dbReference type="EMBL" id="ELR45344.1"/>
    </source>
</evidence>